<evidence type="ECO:0000256" key="6">
    <source>
        <dbReference type="ARBA" id="ARBA00023163"/>
    </source>
</evidence>
<dbReference type="PROSITE" id="PS51184">
    <property type="entry name" value="JMJC"/>
    <property type="match status" value="1"/>
</dbReference>
<dbReference type="SMART" id="SM00545">
    <property type="entry name" value="JmjN"/>
    <property type="match status" value="1"/>
</dbReference>
<dbReference type="GO" id="GO:0000785">
    <property type="term" value="C:chromatin"/>
    <property type="evidence" value="ECO:0007669"/>
    <property type="project" value="TreeGrafter"/>
</dbReference>
<feature type="compositionally biased region" description="Basic and acidic residues" evidence="8">
    <location>
        <begin position="907"/>
        <end position="927"/>
    </location>
</feature>
<dbReference type="GO" id="GO:0046872">
    <property type="term" value="F:metal ion binding"/>
    <property type="evidence" value="ECO:0007669"/>
    <property type="project" value="UniProtKB-KW"/>
</dbReference>
<keyword evidence="3" id="KW-0560">Oxidoreductase</keyword>
<proteinExistence type="predicted"/>
<feature type="region of interest" description="Disordered" evidence="8">
    <location>
        <begin position="1"/>
        <end position="25"/>
    </location>
</feature>
<evidence type="ECO:0000256" key="4">
    <source>
        <dbReference type="ARBA" id="ARBA00023004"/>
    </source>
</evidence>
<evidence type="ECO:0000256" key="3">
    <source>
        <dbReference type="ARBA" id="ARBA00023002"/>
    </source>
</evidence>
<evidence type="ECO:0000313" key="11">
    <source>
        <dbReference type="EMBL" id="EOA14388.1"/>
    </source>
</evidence>
<evidence type="ECO:0000256" key="8">
    <source>
        <dbReference type="SAM" id="MobiDB-lite"/>
    </source>
</evidence>
<reference evidence="12" key="1">
    <citation type="journal article" date="2013" name="Nat. Genet.">
        <title>The Capsella rubella genome and the genomic consequences of rapid mating system evolution.</title>
        <authorList>
            <person name="Slotte T."/>
            <person name="Hazzouri K.M."/>
            <person name="Agren J.A."/>
            <person name="Koenig D."/>
            <person name="Maumus F."/>
            <person name="Guo Y.L."/>
            <person name="Steige K."/>
            <person name="Platts A.E."/>
            <person name="Escobar J.S."/>
            <person name="Newman L.K."/>
            <person name="Wang W."/>
            <person name="Mandakova T."/>
            <person name="Vello E."/>
            <person name="Smith L.M."/>
            <person name="Henz S.R."/>
            <person name="Steffen J."/>
            <person name="Takuno S."/>
            <person name="Brandvain Y."/>
            <person name="Coop G."/>
            <person name="Andolfatto P."/>
            <person name="Hu T.T."/>
            <person name="Blanchette M."/>
            <person name="Clark R.M."/>
            <person name="Quesneville H."/>
            <person name="Nordborg M."/>
            <person name="Gaut B.S."/>
            <person name="Lysak M.A."/>
            <person name="Jenkins J."/>
            <person name="Grimwood J."/>
            <person name="Chapman J."/>
            <person name="Prochnik S."/>
            <person name="Shu S."/>
            <person name="Rokhsar D."/>
            <person name="Schmutz J."/>
            <person name="Weigel D."/>
            <person name="Wright S.I."/>
        </authorList>
    </citation>
    <scope>NUCLEOTIDE SEQUENCE [LARGE SCALE GENOMIC DNA]</scope>
    <source>
        <strain evidence="12">cv. Monte Gargano</strain>
    </source>
</reference>
<dbReference type="STRING" id="81985.R0GT65"/>
<name>R0GT65_9BRAS</name>
<dbReference type="Pfam" id="PF02928">
    <property type="entry name" value="zf-C5HC2"/>
    <property type="match status" value="1"/>
</dbReference>
<dbReference type="GO" id="GO:0016491">
    <property type="term" value="F:oxidoreductase activity"/>
    <property type="evidence" value="ECO:0007669"/>
    <property type="project" value="UniProtKB-KW"/>
</dbReference>
<keyword evidence="4" id="KW-0408">Iron</keyword>
<dbReference type="InterPro" id="IPR003349">
    <property type="entry name" value="JmjN"/>
</dbReference>
<feature type="region of interest" description="Disordered" evidence="8">
    <location>
        <begin position="817"/>
        <end position="846"/>
    </location>
</feature>
<dbReference type="PANTHER" id="PTHR10694">
    <property type="entry name" value="LYSINE-SPECIFIC DEMETHYLASE"/>
    <property type="match status" value="1"/>
</dbReference>
<evidence type="ECO:0000259" key="9">
    <source>
        <dbReference type="PROSITE" id="PS51183"/>
    </source>
</evidence>
<keyword evidence="6" id="KW-0804">Transcription</keyword>
<feature type="compositionally biased region" description="Basic and acidic residues" evidence="8">
    <location>
        <begin position="861"/>
        <end position="873"/>
    </location>
</feature>
<protein>
    <recommendedName>
        <fullName evidence="13">JmjC domain-containing protein</fullName>
    </recommendedName>
</protein>
<dbReference type="AlphaFoldDB" id="R0GT65"/>
<keyword evidence="5" id="KW-0805">Transcription regulation</keyword>
<feature type="domain" description="JmjC" evidence="10">
    <location>
        <begin position="373"/>
        <end position="543"/>
    </location>
</feature>
<dbReference type="Gene3D" id="2.60.120.650">
    <property type="entry name" value="Cupin"/>
    <property type="match status" value="1"/>
</dbReference>
<dbReference type="GO" id="GO:0006355">
    <property type="term" value="P:regulation of DNA-templated transcription"/>
    <property type="evidence" value="ECO:0007669"/>
    <property type="project" value="UniProtKB-ARBA"/>
</dbReference>
<dbReference type="PANTHER" id="PTHR10694:SF33">
    <property type="entry name" value="LYSINE-SPECIFIC DEMETHYLASE 5"/>
    <property type="match status" value="1"/>
</dbReference>
<accession>R0GT65</accession>
<organism evidence="11 12">
    <name type="scientific">Capsella rubella</name>
    <dbReference type="NCBI Taxonomy" id="81985"/>
    <lineage>
        <taxon>Eukaryota</taxon>
        <taxon>Viridiplantae</taxon>
        <taxon>Streptophyta</taxon>
        <taxon>Embryophyta</taxon>
        <taxon>Tracheophyta</taxon>
        <taxon>Spermatophyta</taxon>
        <taxon>Magnoliopsida</taxon>
        <taxon>eudicotyledons</taxon>
        <taxon>Gunneridae</taxon>
        <taxon>Pentapetalae</taxon>
        <taxon>rosids</taxon>
        <taxon>malvids</taxon>
        <taxon>Brassicales</taxon>
        <taxon>Brassicaceae</taxon>
        <taxon>Camelineae</taxon>
        <taxon>Capsella</taxon>
    </lineage>
</organism>
<dbReference type="FunFam" id="2.60.120.650:FF:000016">
    <property type="entry name" value="Lysine-specific demethylase isoform A"/>
    <property type="match status" value="1"/>
</dbReference>
<evidence type="ECO:0000256" key="5">
    <source>
        <dbReference type="ARBA" id="ARBA00023015"/>
    </source>
</evidence>
<dbReference type="InterPro" id="IPR004198">
    <property type="entry name" value="Znf_C5HC2"/>
</dbReference>
<dbReference type="SUPFAM" id="SSF51197">
    <property type="entry name" value="Clavaminate synthase-like"/>
    <property type="match status" value="1"/>
</dbReference>
<dbReference type="Pfam" id="PF02373">
    <property type="entry name" value="JmjC"/>
    <property type="match status" value="1"/>
</dbReference>
<evidence type="ECO:0000256" key="2">
    <source>
        <dbReference type="ARBA" id="ARBA00022723"/>
    </source>
</evidence>
<dbReference type="GO" id="GO:0040029">
    <property type="term" value="P:epigenetic regulation of gene expression"/>
    <property type="evidence" value="ECO:0007669"/>
    <property type="project" value="UniProtKB-ARBA"/>
</dbReference>
<feature type="domain" description="JmjN" evidence="9">
    <location>
        <begin position="215"/>
        <end position="256"/>
    </location>
</feature>
<dbReference type="Proteomes" id="UP000029121">
    <property type="component" value="Unassembled WGS sequence"/>
</dbReference>
<keyword evidence="12" id="KW-1185">Reference proteome</keyword>
<keyword evidence="7" id="KW-0539">Nucleus</keyword>
<comment type="cofactor">
    <cofactor evidence="1">
        <name>Fe(2+)</name>
        <dbReference type="ChEBI" id="CHEBI:29033"/>
    </cofactor>
</comment>
<feature type="region of interest" description="Disordered" evidence="8">
    <location>
        <begin position="861"/>
        <end position="942"/>
    </location>
</feature>
<keyword evidence="2" id="KW-0479">Metal-binding</keyword>
<dbReference type="GO" id="GO:0005634">
    <property type="term" value="C:nucleus"/>
    <property type="evidence" value="ECO:0007669"/>
    <property type="project" value="TreeGrafter"/>
</dbReference>
<gene>
    <name evidence="11" type="ORF">CARUB_v10027583mg</name>
</gene>
<dbReference type="Pfam" id="PF02375">
    <property type="entry name" value="JmjN"/>
    <property type="match status" value="1"/>
</dbReference>
<evidence type="ECO:0008006" key="13">
    <source>
        <dbReference type="Google" id="ProtNLM"/>
    </source>
</evidence>
<evidence type="ECO:0000313" key="12">
    <source>
        <dbReference type="Proteomes" id="UP000029121"/>
    </source>
</evidence>
<dbReference type="GO" id="GO:0141052">
    <property type="term" value="F:histone H3 demethylase activity"/>
    <property type="evidence" value="ECO:0007669"/>
    <property type="project" value="UniProtKB-ARBA"/>
</dbReference>
<dbReference type="PROSITE" id="PS51183">
    <property type="entry name" value="JMJN"/>
    <property type="match status" value="1"/>
</dbReference>
<evidence type="ECO:0000256" key="7">
    <source>
        <dbReference type="ARBA" id="ARBA00023242"/>
    </source>
</evidence>
<dbReference type="SMART" id="SM00558">
    <property type="entry name" value="JmjC"/>
    <property type="match status" value="1"/>
</dbReference>
<dbReference type="EMBL" id="KB870812">
    <property type="protein sequence ID" value="EOA14388.1"/>
    <property type="molecule type" value="Genomic_DNA"/>
</dbReference>
<dbReference type="InterPro" id="IPR003347">
    <property type="entry name" value="JmjC_dom"/>
</dbReference>
<dbReference type="eggNOG" id="KOG1246">
    <property type="taxonomic scope" value="Eukaryota"/>
</dbReference>
<feature type="compositionally biased region" description="Basic residues" evidence="8">
    <location>
        <begin position="928"/>
        <end position="942"/>
    </location>
</feature>
<evidence type="ECO:0000256" key="1">
    <source>
        <dbReference type="ARBA" id="ARBA00001954"/>
    </source>
</evidence>
<sequence>MGFSWDNSFNREPENPVTSPPPPTVTVTEKNNCLPNAPATISTVSLSSTAGKYITTDFSGQFSPFRLQPFVFSSLESSSGGVLYCGFFLNVRFDSATRRFGSPRLTRSLARYAAERRICLSKEAKDGLEFLKRKRLQKMRSDSVNETVSFSTMARSGGDTFRPPSASCGMRLRVTSSDTVSKVNGASTGKGGLLKGKVEKIETGDLKWTERLPECPVYRPTKEEFEDPLTYLQKIFPEASKYGICKIVSPLTATVPAGAVLMKEKSNFKFTTRVQPLRLAEWDSDDKVTFFMSGRTYTFRDYEKMANKVFARRYCSGGSLPDSFLEKEFWKEIACGKTESVEYACDVDGSAFSSTPGLWKSYALFLNLVVISLFYLYFQKVSRLPKSTLRLLETSIPGVTEPMLYIGMLFSMFAWHVEDHYLYSINYQHCGASKTWYGVPGSAALKFEKVVKECVYNDDILSTNGEDGAFDVLLGKTTIFPPKILLDHNVPVYKAVQKPGEFVVTFPRAYHAGFSHGFNCGEAVNFAMGDWFPFGAIASCRYAHLNRVPLLPHEELICKEAMLLNSSSKSENLDFMPTELSGQRSIKTAFVHLIRFLHLARWSLMKSGLCTGLVSNTYGTIVCSLCKRDCYLAFINCDCYSHPVCLRHGKSFSLLSPSIHILHYCLLIDGVILYYYYLDIKKLDLPCGTMRTLFLRDNIEVLEAAAKKFEKEDGVSDLITTDEDFYAYPSSITLPAAKAEGYSPYSTIYFDFNSEVETSHDQLQSGNPVMSCEANASCISSVADDYECSDYLNRRVNCSNSSDSKLSEEVASSSNRKTRFFPAVQDEQLMADQESDGSDSESFRVKRRSSLKFENRTVVVDTRDNTDHHQEYKRLKKSHHHEGRYSSSSSISRQEEEEEEEGLVMSNRKETQQSDVKMQKKKIENHHFGGFKRLKVKGLIKP</sequence>
<evidence type="ECO:0000259" key="10">
    <source>
        <dbReference type="PROSITE" id="PS51184"/>
    </source>
</evidence>